<evidence type="ECO:0000313" key="4">
    <source>
        <dbReference type="EMBL" id="RHZ09873.1"/>
    </source>
</evidence>
<feature type="region of interest" description="Disordered" evidence="1">
    <location>
        <begin position="30"/>
        <end position="49"/>
    </location>
</feature>
<evidence type="ECO:0000313" key="8">
    <source>
        <dbReference type="Proteomes" id="UP000285430"/>
    </source>
</evidence>
<feature type="compositionally biased region" description="Basic and acidic residues" evidence="1">
    <location>
        <begin position="36"/>
        <end position="49"/>
    </location>
</feature>
<feature type="compositionally biased region" description="Polar residues" evidence="1">
    <location>
        <begin position="134"/>
        <end position="152"/>
    </location>
</feature>
<evidence type="ECO:0000313" key="3">
    <source>
        <dbReference type="EMBL" id="RHY11705.1"/>
    </source>
</evidence>
<dbReference type="AlphaFoldDB" id="A0A397AZM7"/>
<evidence type="ECO:0000256" key="1">
    <source>
        <dbReference type="SAM" id="MobiDB-lite"/>
    </source>
</evidence>
<evidence type="ECO:0000313" key="9">
    <source>
        <dbReference type="Proteomes" id="UP000286510"/>
    </source>
</evidence>
<evidence type="ECO:0000313" key="7">
    <source>
        <dbReference type="Proteomes" id="UP000266239"/>
    </source>
</evidence>
<dbReference type="Proteomes" id="UP000265427">
    <property type="component" value="Unassembled WGS sequence"/>
</dbReference>
<dbReference type="Proteomes" id="UP000286510">
    <property type="component" value="Unassembled WGS sequence"/>
</dbReference>
<organism evidence="3 6">
    <name type="scientific">Aphanomyces astaci</name>
    <name type="common">Crayfish plague agent</name>
    <dbReference type="NCBI Taxonomy" id="112090"/>
    <lineage>
        <taxon>Eukaryota</taxon>
        <taxon>Sar</taxon>
        <taxon>Stramenopiles</taxon>
        <taxon>Oomycota</taxon>
        <taxon>Saprolegniomycetes</taxon>
        <taxon>Saprolegniales</taxon>
        <taxon>Verrucalvaceae</taxon>
        <taxon>Aphanomyces</taxon>
    </lineage>
</organism>
<dbReference type="Proteomes" id="UP000285430">
    <property type="component" value="Unassembled WGS sequence"/>
</dbReference>
<sequence length="362" mass="40061">MGNSALKAVCVRDDSLDMYTDELVAVESYVSTPPQPHDDNDTSDKSFNDAQDDLKWDANLVSLHLRSKRDVIDGVDETRSAMRQRRRRSPLKVLRSIVSPCRPTQDAAASPHDAYDEVCDQFNVMFYVNTTHPSKISPTISPPMSNATQPPQGTEEAGKQDSDLVFTTEPQPDLSLDGLQTPRPSLADWPAHTWKIEGSIAESPTDDDDMCSTACSSEYATDIDPSDDEDDPDAVPPPSTFACSSRRSVSATTTTLKSQDDIPFVFAARSQFIVADYLCPCHDCPWYSVIEKHVRASGLSTKAKGRVVRVLQAYSTYNEVTGFRPGMVQLAQDCLFTSRGHENDAFESFVHCVESRYANGWL</sequence>
<evidence type="ECO:0000313" key="5">
    <source>
        <dbReference type="EMBL" id="RHZ26601.1"/>
    </source>
</evidence>
<gene>
    <name evidence="2" type="ORF">DYB25_005499</name>
    <name evidence="5" type="ORF">DYB26_009413</name>
    <name evidence="3" type="ORF">DYB36_000113</name>
    <name evidence="4" type="ORF">DYB37_009198</name>
</gene>
<feature type="compositionally biased region" description="Acidic residues" evidence="1">
    <location>
        <begin position="224"/>
        <end position="233"/>
    </location>
</feature>
<proteinExistence type="predicted"/>
<dbReference type="EMBL" id="QUSZ01004992">
    <property type="protein sequence ID" value="RHY11705.1"/>
    <property type="molecule type" value="Genomic_DNA"/>
</dbReference>
<feature type="region of interest" description="Disordered" evidence="1">
    <location>
        <begin position="219"/>
        <end position="246"/>
    </location>
</feature>
<feature type="region of interest" description="Disordered" evidence="1">
    <location>
        <begin position="134"/>
        <end position="188"/>
    </location>
</feature>
<evidence type="ECO:0000313" key="6">
    <source>
        <dbReference type="Proteomes" id="UP000265427"/>
    </source>
</evidence>
<comment type="caution">
    <text evidence="3">The sequence shown here is derived from an EMBL/GenBank/DDBJ whole genome shotgun (WGS) entry which is preliminary data.</text>
</comment>
<accession>A0A397AZM7</accession>
<protein>
    <submittedName>
        <fullName evidence="3">Uncharacterized protein</fullName>
    </submittedName>
</protein>
<reference evidence="6 7" key="1">
    <citation type="submission" date="2018-08" db="EMBL/GenBank/DDBJ databases">
        <title>Aphanomyces genome sequencing and annotation.</title>
        <authorList>
            <person name="Minardi D."/>
            <person name="Oidtmann B."/>
            <person name="Van Der Giezen M."/>
            <person name="Studholme D.J."/>
        </authorList>
    </citation>
    <scope>NUCLEOTIDE SEQUENCE [LARGE SCALE GENOMIC DNA]</scope>
    <source>
        <strain evidence="4 8">Da</strain>
        <strain evidence="5 9">FDL457</strain>
        <strain evidence="3 6">Kv</strain>
        <strain evidence="2 7">Yx</strain>
    </source>
</reference>
<dbReference type="EMBL" id="QUTH01005410">
    <property type="protein sequence ID" value="RHZ09873.1"/>
    <property type="molecule type" value="Genomic_DNA"/>
</dbReference>
<dbReference type="EMBL" id="QUTF01011858">
    <property type="protein sequence ID" value="RHZ26601.1"/>
    <property type="molecule type" value="Genomic_DNA"/>
</dbReference>
<dbReference type="VEuPathDB" id="FungiDB:H257_02352"/>
<dbReference type="Proteomes" id="UP000266239">
    <property type="component" value="Unassembled WGS sequence"/>
</dbReference>
<name>A0A397AZM7_APHAT</name>
<evidence type="ECO:0000313" key="2">
    <source>
        <dbReference type="EMBL" id="RHY08523.1"/>
    </source>
</evidence>
<dbReference type="EMBL" id="QUTA01007051">
    <property type="protein sequence ID" value="RHY08523.1"/>
    <property type="molecule type" value="Genomic_DNA"/>
</dbReference>